<feature type="transmembrane region" description="Helical" evidence="7">
    <location>
        <begin position="232"/>
        <end position="250"/>
    </location>
</feature>
<feature type="compositionally biased region" description="Polar residues" evidence="6">
    <location>
        <begin position="721"/>
        <end position="734"/>
    </location>
</feature>
<evidence type="ECO:0000256" key="3">
    <source>
        <dbReference type="ARBA" id="ARBA00022989"/>
    </source>
</evidence>
<feature type="transmembrane region" description="Helical" evidence="7">
    <location>
        <begin position="180"/>
        <end position="200"/>
    </location>
</feature>
<keyword evidence="4 7" id="KW-0472">Membrane</keyword>
<feature type="transmembrane region" description="Helical" evidence="7">
    <location>
        <begin position="205"/>
        <end position="220"/>
    </location>
</feature>
<evidence type="ECO:0000313" key="11">
    <source>
        <dbReference type="Proteomes" id="UP000193218"/>
    </source>
</evidence>
<name>A0A1Y1UPV8_9TREE</name>
<feature type="region of interest" description="Disordered" evidence="6">
    <location>
        <begin position="466"/>
        <end position="510"/>
    </location>
</feature>
<dbReference type="GeneID" id="33554103"/>
<dbReference type="Pfam" id="PF13886">
    <property type="entry name" value="TM7S3_TM198"/>
    <property type="match status" value="1"/>
</dbReference>
<feature type="region of interest" description="Disordered" evidence="6">
    <location>
        <begin position="524"/>
        <end position="551"/>
    </location>
</feature>
<feature type="compositionally biased region" description="Basic and acidic residues" evidence="6">
    <location>
        <begin position="739"/>
        <end position="776"/>
    </location>
</feature>
<dbReference type="PANTHER" id="PTHR39469">
    <property type="entry name" value="CHROMOSOME 1, WHOLE GENOME SHOTGUN SEQUENCE"/>
    <property type="match status" value="1"/>
</dbReference>
<evidence type="ECO:0000256" key="7">
    <source>
        <dbReference type="SAM" id="Phobius"/>
    </source>
</evidence>
<organism evidence="10 11">
    <name type="scientific">Kockovaella imperatae</name>
    <dbReference type="NCBI Taxonomy" id="4999"/>
    <lineage>
        <taxon>Eukaryota</taxon>
        <taxon>Fungi</taxon>
        <taxon>Dikarya</taxon>
        <taxon>Basidiomycota</taxon>
        <taxon>Agaricomycotina</taxon>
        <taxon>Tremellomycetes</taxon>
        <taxon>Tremellales</taxon>
        <taxon>Cuniculitremaceae</taxon>
        <taxon>Kockovaella</taxon>
    </lineage>
</organism>
<dbReference type="OrthoDB" id="102260at2759"/>
<feature type="signal peptide" evidence="8">
    <location>
        <begin position="1"/>
        <end position="19"/>
    </location>
</feature>
<evidence type="ECO:0000256" key="1">
    <source>
        <dbReference type="ARBA" id="ARBA00004141"/>
    </source>
</evidence>
<dbReference type="PANTHER" id="PTHR39469:SF1">
    <property type="entry name" value="DUF4203 DOMAIN-CONTAINING PROTEIN"/>
    <property type="match status" value="1"/>
</dbReference>
<evidence type="ECO:0000256" key="2">
    <source>
        <dbReference type="ARBA" id="ARBA00022692"/>
    </source>
</evidence>
<feature type="transmembrane region" description="Helical" evidence="7">
    <location>
        <begin position="315"/>
        <end position="336"/>
    </location>
</feature>
<feature type="coiled-coil region" evidence="5">
    <location>
        <begin position="333"/>
        <end position="376"/>
    </location>
</feature>
<evidence type="ECO:0000256" key="8">
    <source>
        <dbReference type="SAM" id="SignalP"/>
    </source>
</evidence>
<feature type="region of interest" description="Disordered" evidence="6">
    <location>
        <begin position="721"/>
        <end position="815"/>
    </location>
</feature>
<sequence length="815" mass="88806">MHFTFFAFILAVLGIAVNAQHTTSTVSATKTASSSSASTRDQIVTTTITSVTPSASARNASTNVFTLTLTIPMPETNHTLLNGTMANGTTSGNSTVWHEGDDWIPFHIVIDPAYGILGALLIISGVPVAILGGKNRWSSLAICSGYALMLFTLVMILRFGVQPDLQPPSPSPPTTTMRGLFLLAGVIASCIGAGLGVFLYKFARYGISAAGGFTFAWYLLATKSGGLVHGVLDRWCLLGGITVACFIASLPSKLTDIMMLVSTAWIGATTVTLGIDCYSRAGLKEFYIYNLGFGSLFPKLGGAKYPLTQTMQIELGILAAIVLVGAAIQTRVLNILQKRMRKIKEEEEAQIEAEEISRAAERFKNVDAELEEWEEKHGKNSSKSTGESTIALPELEKGDLDDTPLGLLPASHHNSGPSTAWNSVEEFVSAPEEDLQNKLKLLEDVKKARESIRGSLDNLNRASSRISMDATRSRRVSTASTQVLGEPSMPGMTRHGSSASLLDRPRPGSQCAEDEVATSHLMARNRSSGSVLDRPRPGSQMTMDFDPSSIPRIQSSSSLLERSACPKTLAIAEKPIQPRTTASQPSRPVSVAQSIPMTSPSASSTSHQTDWERYKSTRSIQTVGDHRTSISADYGKLSRPPSNIAASKAEFDRMAMPPPSAPLRRSASAQPQGDREMLNTDWAPGQITGSATLPSRPSAMTMPRTMTYEQLSERHRKRISELQNPVTSAMTQEVQAAEARSRWEKHQKAEREEMKRREAEKRESLRDPRRESREALKNTAQWRDSVQSGLDQRGLPVQQQRPDRKRTNSSYSIVN</sequence>
<comment type="caution">
    <text evidence="10">The sequence shown here is derived from an EMBL/GenBank/DDBJ whole genome shotgun (WGS) entry which is preliminary data.</text>
</comment>
<dbReference type="Proteomes" id="UP000193218">
    <property type="component" value="Unassembled WGS sequence"/>
</dbReference>
<dbReference type="AlphaFoldDB" id="A0A1Y1UPV8"/>
<keyword evidence="11" id="KW-1185">Reference proteome</keyword>
<evidence type="ECO:0000256" key="5">
    <source>
        <dbReference type="SAM" id="Coils"/>
    </source>
</evidence>
<feature type="region of interest" description="Disordered" evidence="6">
    <location>
        <begin position="678"/>
        <end position="702"/>
    </location>
</feature>
<keyword evidence="2 7" id="KW-0812">Transmembrane</keyword>
<gene>
    <name evidence="10" type="ORF">BD324DRAFT_254203</name>
</gene>
<feature type="region of interest" description="Disordered" evidence="6">
    <location>
        <begin position="571"/>
        <end position="613"/>
    </location>
</feature>
<dbReference type="EMBL" id="NBSH01000002">
    <property type="protein sequence ID" value="ORX40061.1"/>
    <property type="molecule type" value="Genomic_DNA"/>
</dbReference>
<feature type="compositionally biased region" description="Polar residues" evidence="6">
    <location>
        <begin position="578"/>
        <end position="608"/>
    </location>
</feature>
<accession>A0A1Y1UPV8</accession>
<keyword evidence="5" id="KW-0175">Coiled coil</keyword>
<feature type="transmembrane region" description="Helical" evidence="7">
    <location>
        <begin position="113"/>
        <end position="133"/>
    </location>
</feature>
<reference evidence="10 11" key="1">
    <citation type="submission" date="2017-03" db="EMBL/GenBank/DDBJ databases">
        <title>Widespread Adenine N6-methylation of Active Genes in Fungi.</title>
        <authorList>
            <consortium name="DOE Joint Genome Institute"/>
            <person name="Mondo S.J."/>
            <person name="Dannebaum R.O."/>
            <person name="Kuo R.C."/>
            <person name="Louie K.B."/>
            <person name="Bewick A.J."/>
            <person name="Labutti K."/>
            <person name="Haridas S."/>
            <person name="Kuo A."/>
            <person name="Salamov A."/>
            <person name="Ahrendt S.R."/>
            <person name="Lau R."/>
            <person name="Bowen B.P."/>
            <person name="Lipzen A."/>
            <person name="Sullivan W."/>
            <person name="Andreopoulos W.B."/>
            <person name="Clum A."/>
            <person name="Lindquist E."/>
            <person name="Daum C."/>
            <person name="Northen T.R."/>
            <person name="Ramamoorthy G."/>
            <person name="Schmitz R.J."/>
            <person name="Gryganskyi A."/>
            <person name="Culley D."/>
            <person name="Magnuson J."/>
            <person name="James T.Y."/>
            <person name="O'Malley M.A."/>
            <person name="Stajich J.E."/>
            <person name="Spatafora J.W."/>
            <person name="Visel A."/>
            <person name="Grigoriev I.V."/>
        </authorList>
    </citation>
    <scope>NUCLEOTIDE SEQUENCE [LARGE SCALE GENOMIC DNA]</scope>
    <source>
        <strain evidence="10 11">NRRL Y-17943</strain>
    </source>
</reference>
<evidence type="ECO:0000256" key="6">
    <source>
        <dbReference type="SAM" id="MobiDB-lite"/>
    </source>
</evidence>
<feature type="domain" description="TM7S3/TM198-like" evidence="9">
    <location>
        <begin position="118"/>
        <end position="329"/>
    </location>
</feature>
<feature type="compositionally biased region" description="Polar residues" evidence="6">
    <location>
        <begin position="778"/>
        <end position="790"/>
    </location>
</feature>
<keyword evidence="8" id="KW-0732">Signal</keyword>
<dbReference type="RefSeq" id="XP_021873846.1">
    <property type="nucleotide sequence ID" value="XM_022012295.1"/>
</dbReference>
<evidence type="ECO:0000259" key="9">
    <source>
        <dbReference type="Pfam" id="PF13886"/>
    </source>
</evidence>
<feature type="transmembrane region" description="Helical" evidence="7">
    <location>
        <begin position="140"/>
        <end position="160"/>
    </location>
</feature>
<protein>
    <recommendedName>
        <fullName evidence="9">TM7S3/TM198-like domain-containing protein</fullName>
    </recommendedName>
</protein>
<evidence type="ECO:0000256" key="4">
    <source>
        <dbReference type="ARBA" id="ARBA00023136"/>
    </source>
</evidence>
<evidence type="ECO:0000313" key="10">
    <source>
        <dbReference type="EMBL" id="ORX40061.1"/>
    </source>
</evidence>
<feature type="chain" id="PRO_5012960072" description="TM7S3/TM198-like domain-containing protein" evidence="8">
    <location>
        <begin position="20"/>
        <end position="815"/>
    </location>
</feature>
<dbReference type="InterPro" id="IPR025256">
    <property type="entry name" value="TM7S3/TM198-like_dom"/>
</dbReference>
<dbReference type="InParanoid" id="A0A1Y1UPV8"/>
<keyword evidence="3 7" id="KW-1133">Transmembrane helix</keyword>
<proteinExistence type="predicted"/>
<comment type="subcellular location">
    <subcellularLocation>
        <location evidence="1">Membrane</location>
        <topology evidence="1">Multi-pass membrane protein</topology>
    </subcellularLocation>
</comment>
<dbReference type="GO" id="GO:0016020">
    <property type="term" value="C:membrane"/>
    <property type="evidence" value="ECO:0007669"/>
    <property type="project" value="UniProtKB-SubCell"/>
</dbReference>
<dbReference type="STRING" id="4999.A0A1Y1UPV8"/>